<name>A0A2V4ERP2_9GAMM</name>
<dbReference type="Proteomes" id="UP000247932">
    <property type="component" value="Unassembled WGS sequence"/>
</dbReference>
<dbReference type="AlphaFoldDB" id="A0A2V4ERP2"/>
<dbReference type="Pfam" id="PF15655">
    <property type="entry name" value="Imm-NTF2"/>
    <property type="match status" value="1"/>
</dbReference>
<sequence length="155" mass="18704">MKSSTINRGCIMEPNIQEAVAVLKKFIIAMNKWEVYYCTLSMDYVDKGEYEKLNSLRPKKREELNAIYNTYLTLRERKYGRQSSLRVGYPAEYSPDEEILATEVLKKNKIAIETQDHSILEYRYRYTLHYKNKEWRIDKKEVYRDEDDKWEILPL</sequence>
<comment type="caution">
    <text evidence="2">The sequence shown here is derived from an EMBL/GenBank/DDBJ whole genome shotgun (WGS) entry which is preliminary data.</text>
</comment>
<evidence type="ECO:0000259" key="1">
    <source>
        <dbReference type="Pfam" id="PF15655"/>
    </source>
</evidence>
<reference evidence="2 3" key="1">
    <citation type="submission" date="2018-05" db="EMBL/GenBank/DDBJ databases">
        <title>Reference genomes for bee gut microbiota database.</title>
        <authorList>
            <person name="Ellegaard K.M."/>
        </authorList>
    </citation>
    <scope>NUCLEOTIDE SEQUENCE [LARGE SCALE GENOMIC DNA]</scope>
    <source>
        <strain evidence="2 3">ESL0182</strain>
    </source>
</reference>
<dbReference type="OrthoDB" id="9019065at2"/>
<keyword evidence="3" id="KW-1185">Reference proteome</keyword>
<dbReference type="EMBL" id="QGLR01000009">
    <property type="protein sequence ID" value="PXZ07168.1"/>
    <property type="molecule type" value="Genomic_DNA"/>
</dbReference>
<dbReference type="InterPro" id="IPR028049">
    <property type="entry name" value="Imm-NTF2"/>
</dbReference>
<proteinExistence type="predicted"/>
<feature type="domain" description="NTF2 fold immunity protein" evidence="1">
    <location>
        <begin position="20"/>
        <end position="150"/>
    </location>
</feature>
<evidence type="ECO:0000313" key="2">
    <source>
        <dbReference type="EMBL" id="PXZ07168.1"/>
    </source>
</evidence>
<evidence type="ECO:0000313" key="3">
    <source>
        <dbReference type="Proteomes" id="UP000247932"/>
    </source>
</evidence>
<accession>A0A2V4ERP2</accession>
<protein>
    <recommendedName>
        <fullName evidence="1">NTF2 fold immunity protein domain-containing protein</fullName>
    </recommendedName>
</protein>
<organism evidence="2 3">
    <name type="scientific">Gilliamella apicola</name>
    <dbReference type="NCBI Taxonomy" id="1196095"/>
    <lineage>
        <taxon>Bacteria</taxon>
        <taxon>Pseudomonadati</taxon>
        <taxon>Pseudomonadota</taxon>
        <taxon>Gammaproteobacteria</taxon>
        <taxon>Orbales</taxon>
        <taxon>Orbaceae</taxon>
        <taxon>Gilliamella</taxon>
    </lineage>
</organism>
<gene>
    <name evidence="2" type="ORF">DKK70_04745</name>
</gene>